<keyword evidence="6" id="KW-1133">Transmembrane helix</keyword>
<dbReference type="EC" id="2.4.1.-" evidence="8"/>
<evidence type="ECO:0000256" key="4">
    <source>
        <dbReference type="ARBA" id="ARBA00022679"/>
    </source>
</evidence>
<dbReference type="Proteomes" id="UP000887563">
    <property type="component" value="Unplaced"/>
</dbReference>
<sequence>MSKNIGRRPIVLGAFHRLKEEQNVEGDYAVIQFLGDGRQTHTLFCISENNNGEKLITRAHIERIHKGKRAANDLCSWSGHLAECKIGSAELTTNGNLLSTTDLSNLKERSIAVQLEEPLYFNGGRKYPLVVCIAPMYTYTDWQIMLMGIESWIALGAQKIIFPIQSASADTVLILKEYERIGIVHLRKWPKWPLLSDVNPNGLVLSRGIEESHVNCLHFVKPFAEMVVFTDIDDMLMPLDPMRIHSRVNIEILRFVPPETAPGELYQSLADFNFSFLHQTRWKTKCKIWRMKTRVVVNASRVDSVNMHETGIHRFGYSQVRVPCRRVHFYHLRHSFKNIALNEWPIKLDLLQYKLEQQWQLRLNFNFTKTATETKLTRSSVESFADFDNCMIAINEEHWSLRVSRCLTPHVCYSRMARNMSCVAAIADYKFAYSGNGDYVSALNGEAELGPSELNCEAPLPKFSYGNHYYLP</sequence>
<keyword evidence="7" id="KW-0472">Membrane</keyword>
<dbReference type="Pfam" id="PF01697">
    <property type="entry name" value="Glyco_transf_92"/>
    <property type="match status" value="1"/>
</dbReference>
<evidence type="ECO:0000313" key="10">
    <source>
        <dbReference type="WBParaSite" id="Minc3s01030g20022"/>
    </source>
</evidence>
<name>A0A914LY45_MELIC</name>
<keyword evidence="4 8" id="KW-0808">Transferase</keyword>
<evidence type="ECO:0000256" key="7">
    <source>
        <dbReference type="ARBA" id="ARBA00023136"/>
    </source>
</evidence>
<dbReference type="InterPro" id="IPR008166">
    <property type="entry name" value="Glyco_transf_92"/>
</dbReference>
<comment type="subcellular location">
    <subcellularLocation>
        <location evidence="1">Membrane</location>
        <topology evidence="1">Single-pass membrane protein</topology>
    </subcellularLocation>
</comment>
<dbReference type="InterPro" id="IPR052012">
    <property type="entry name" value="GTase_92"/>
</dbReference>
<dbReference type="AlphaFoldDB" id="A0A914LY45"/>
<reference evidence="10" key="1">
    <citation type="submission" date="2022-11" db="UniProtKB">
        <authorList>
            <consortium name="WormBaseParasite"/>
        </authorList>
    </citation>
    <scope>IDENTIFICATION</scope>
</reference>
<protein>
    <recommendedName>
        <fullName evidence="8">Glycosyltransferase family 92 protein</fullName>
        <ecNumber evidence="8">2.4.1.-</ecNumber>
    </recommendedName>
</protein>
<evidence type="ECO:0000256" key="3">
    <source>
        <dbReference type="ARBA" id="ARBA00022676"/>
    </source>
</evidence>
<evidence type="ECO:0000256" key="2">
    <source>
        <dbReference type="ARBA" id="ARBA00007647"/>
    </source>
</evidence>
<proteinExistence type="inferred from homology"/>
<evidence type="ECO:0000256" key="5">
    <source>
        <dbReference type="ARBA" id="ARBA00022692"/>
    </source>
</evidence>
<keyword evidence="9" id="KW-1185">Reference proteome</keyword>
<keyword evidence="5" id="KW-0812">Transmembrane</keyword>
<dbReference type="PANTHER" id="PTHR21645:SF22">
    <property type="entry name" value="GLYCOSYLTRANSFERASE FAMILY 92 PROTEIN"/>
    <property type="match status" value="1"/>
</dbReference>
<evidence type="ECO:0000256" key="6">
    <source>
        <dbReference type="ARBA" id="ARBA00022989"/>
    </source>
</evidence>
<evidence type="ECO:0000313" key="9">
    <source>
        <dbReference type="Proteomes" id="UP000887563"/>
    </source>
</evidence>
<comment type="similarity">
    <text evidence="2 8">Belongs to the glycosyltransferase 92 family.</text>
</comment>
<dbReference type="GO" id="GO:0016757">
    <property type="term" value="F:glycosyltransferase activity"/>
    <property type="evidence" value="ECO:0007669"/>
    <property type="project" value="UniProtKB-UniRule"/>
</dbReference>
<keyword evidence="3 8" id="KW-0328">Glycosyltransferase</keyword>
<dbReference type="WBParaSite" id="Minc3s01030g20022">
    <property type="protein sequence ID" value="Minc3s01030g20022"/>
    <property type="gene ID" value="Minc3s01030g20022"/>
</dbReference>
<evidence type="ECO:0000256" key="1">
    <source>
        <dbReference type="ARBA" id="ARBA00004167"/>
    </source>
</evidence>
<organism evidence="9 10">
    <name type="scientific">Meloidogyne incognita</name>
    <name type="common">Southern root-knot nematode worm</name>
    <name type="synonym">Oxyuris incognita</name>
    <dbReference type="NCBI Taxonomy" id="6306"/>
    <lineage>
        <taxon>Eukaryota</taxon>
        <taxon>Metazoa</taxon>
        <taxon>Ecdysozoa</taxon>
        <taxon>Nematoda</taxon>
        <taxon>Chromadorea</taxon>
        <taxon>Rhabditida</taxon>
        <taxon>Tylenchina</taxon>
        <taxon>Tylenchomorpha</taxon>
        <taxon>Tylenchoidea</taxon>
        <taxon>Meloidogynidae</taxon>
        <taxon>Meloidogyninae</taxon>
        <taxon>Meloidogyne</taxon>
        <taxon>Meloidogyne incognita group</taxon>
    </lineage>
</organism>
<evidence type="ECO:0000256" key="8">
    <source>
        <dbReference type="RuleBase" id="RU366017"/>
    </source>
</evidence>
<accession>A0A914LY45</accession>
<dbReference type="PANTHER" id="PTHR21645">
    <property type="entry name" value="GLYCOSYLTRANSFERASE FAMILY 92 PROTEIN"/>
    <property type="match status" value="1"/>
</dbReference>
<dbReference type="GO" id="GO:0016020">
    <property type="term" value="C:membrane"/>
    <property type="evidence" value="ECO:0007669"/>
    <property type="project" value="UniProtKB-SubCell"/>
</dbReference>